<dbReference type="CDD" id="cd02440">
    <property type="entry name" value="AdoMet_MTases"/>
    <property type="match status" value="1"/>
</dbReference>
<dbReference type="InterPro" id="IPR041698">
    <property type="entry name" value="Methyltransf_25"/>
</dbReference>
<keyword evidence="4" id="KW-1185">Reference proteome</keyword>
<feature type="region of interest" description="Disordered" evidence="1">
    <location>
        <begin position="1"/>
        <end position="43"/>
    </location>
</feature>
<dbReference type="OrthoDB" id="3528482at2"/>
<dbReference type="Pfam" id="PF13649">
    <property type="entry name" value="Methyltransf_25"/>
    <property type="match status" value="1"/>
</dbReference>
<keyword evidence="3" id="KW-0808">Transferase</keyword>
<evidence type="ECO:0000259" key="2">
    <source>
        <dbReference type="Pfam" id="PF13649"/>
    </source>
</evidence>
<dbReference type="Gene3D" id="3.40.50.150">
    <property type="entry name" value="Vaccinia Virus protein VP39"/>
    <property type="match status" value="1"/>
</dbReference>
<protein>
    <submittedName>
        <fullName evidence="3">Class I SAM-dependent methyltransferase</fullName>
    </submittedName>
</protein>
<gene>
    <name evidence="3" type="ORF">FRZ00_12700</name>
</gene>
<dbReference type="GO" id="GO:0008168">
    <property type="term" value="F:methyltransferase activity"/>
    <property type="evidence" value="ECO:0007669"/>
    <property type="project" value="UniProtKB-KW"/>
</dbReference>
<evidence type="ECO:0000313" key="3">
    <source>
        <dbReference type="EMBL" id="KAB7846366.1"/>
    </source>
</evidence>
<name>A0A5N5W8T5_STRMB</name>
<keyword evidence="3" id="KW-0489">Methyltransferase</keyword>
<evidence type="ECO:0000256" key="1">
    <source>
        <dbReference type="SAM" id="MobiDB-lite"/>
    </source>
</evidence>
<reference evidence="3 4" key="1">
    <citation type="journal article" date="2019" name="Microb. Cell Fact.">
        <title>Exploring novel herbicidin analogues by transcriptional regulator overexpression and MS/MS molecular networking.</title>
        <authorList>
            <person name="Shi Y."/>
            <person name="Gu R."/>
            <person name="Li Y."/>
            <person name="Wang X."/>
            <person name="Ren W."/>
            <person name="Li X."/>
            <person name="Wang L."/>
            <person name="Xie Y."/>
            <person name="Hong B."/>
        </authorList>
    </citation>
    <scope>NUCLEOTIDE SEQUENCE [LARGE SCALE GENOMIC DNA]</scope>
    <source>
        <strain evidence="3 4">US-43</strain>
    </source>
</reference>
<feature type="region of interest" description="Disordered" evidence="1">
    <location>
        <begin position="79"/>
        <end position="120"/>
    </location>
</feature>
<feature type="domain" description="Methyltransferase" evidence="2">
    <location>
        <begin position="119"/>
        <end position="223"/>
    </location>
</feature>
<proteinExistence type="predicted"/>
<accession>A0A5N5W8T5</accession>
<evidence type="ECO:0000313" key="4">
    <source>
        <dbReference type="Proteomes" id="UP000327000"/>
    </source>
</evidence>
<dbReference type="EMBL" id="VOKX01000022">
    <property type="protein sequence ID" value="KAB7846366.1"/>
    <property type="molecule type" value="Genomic_DNA"/>
</dbReference>
<comment type="caution">
    <text evidence="3">The sequence shown here is derived from an EMBL/GenBank/DDBJ whole genome shotgun (WGS) entry which is preliminary data.</text>
</comment>
<dbReference type="Proteomes" id="UP000327000">
    <property type="component" value="Unassembled WGS sequence"/>
</dbReference>
<dbReference type="InterPro" id="IPR029063">
    <property type="entry name" value="SAM-dependent_MTases_sf"/>
</dbReference>
<dbReference type="GO" id="GO:0032259">
    <property type="term" value="P:methylation"/>
    <property type="evidence" value="ECO:0007669"/>
    <property type="project" value="UniProtKB-KW"/>
</dbReference>
<dbReference type="AlphaFoldDB" id="A0A5N5W8T5"/>
<organism evidence="3 4">
    <name type="scientific">Streptomyces mobaraensis</name>
    <name type="common">Streptoverticillium mobaraense</name>
    <dbReference type="NCBI Taxonomy" id="35621"/>
    <lineage>
        <taxon>Bacteria</taxon>
        <taxon>Bacillati</taxon>
        <taxon>Actinomycetota</taxon>
        <taxon>Actinomycetes</taxon>
        <taxon>Kitasatosporales</taxon>
        <taxon>Streptomycetaceae</taxon>
        <taxon>Streptomyces</taxon>
    </lineage>
</organism>
<dbReference type="SUPFAM" id="SSF53335">
    <property type="entry name" value="S-adenosyl-L-methionine-dependent methyltransferases"/>
    <property type="match status" value="1"/>
</dbReference>
<dbReference type="RefSeq" id="WP_152263537.1">
    <property type="nucleotide sequence ID" value="NZ_VOKX01000022.1"/>
</dbReference>
<sequence>MDQTPLPTAFDYAGPVVPTPPTVTGASDASRITRHPAPTPPAGPLAFLREAARTFRTTGAIAPSSHSLACRLAQPLVDRGHAGRDRADRNRADRGHPDQNLAGRDRAGRASRNGRPRTVLEAGAGTGTVTRVLAELLERPGDRLDAVEVNPRFVRALEGLRETNPAMVAAGDRIRLVPASITELDLGEHRYDLIVSCLPFTNFPPETVEAILAQYLRALVPGGYLTFFAYLGTRPLRALTGGRAEARRHRAVAALLDAFTARYGVGRHVVWDNVPPARVHHLRAPAGHTGDRWV</sequence>
<feature type="compositionally biased region" description="Basic and acidic residues" evidence="1">
    <location>
        <begin position="79"/>
        <end position="108"/>
    </location>
</feature>